<dbReference type="PANTHER" id="PTHR43350:SF21">
    <property type="entry name" value="S-NITROSOMYCOTHIOL REDUCTASE MSCR"/>
    <property type="match status" value="1"/>
</dbReference>
<dbReference type="InterPro" id="IPR013154">
    <property type="entry name" value="ADH-like_N"/>
</dbReference>
<evidence type="ECO:0000256" key="6">
    <source>
        <dbReference type="RuleBase" id="RU361277"/>
    </source>
</evidence>
<dbReference type="OrthoDB" id="334894at2"/>
<accession>X0PYS8</accession>
<feature type="domain" description="Enoyl reductase (ER)" evidence="7">
    <location>
        <begin position="12"/>
        <end position="361"/>
    </location>
</feature>
<dbReference type="PROSITE" id="PS00059">
    <property type="entry name" value="ADH_ZINC"/>
    <property type="match status" value="1"/>
</dbReference>
<evidence type="ECO:0000256" key="5">
    <source>
        <dbReference type="ARBA" id="ARBA00023002"/>
    </source>
</evidence>
<dbReference type="SUPFAM" id="SSF50129">
    <property type="entry name" value="GroES-like"/>
    <property type="match status" value="1"/>
</dbReference>
<dbReference type="InterPro" id="IPR036291">
    <property type="entry name" value="NAD(P)-bd_dom_sf"/>
</dbReference>
<dbReference type="SMART" id="SM00829">
    <property type="entry name" value="PKS_ER"/>
    <property type="match status" value="1"/>
</dbReference>
<name>X0PYS8_RHOWR</name>
<evidence type="ECO:0000256" key="1">
    <source>
        <dbReference type="ARBA" id="ARBA00001947"/>
    </source>
</evidence>
<proteinExistence type="inferred from homology"/>
<dbReference type="SUPFAM" id="SSF51735">
    <property type="entry name" value="NAD(P)-binding Rossmann-fold domains"/>
    <property type="match status" value="1"/>
</dbReference>
<dbReference type="AlphaFoldDB" id="X0PYS8"/>
<evidence type="ECO:0000259" key="7">
    <source>
        <dbReference type="SMART" id="SM00829"/>
    </source>
</evidence>
<gene>
    <name evidence="8" type="ORF">RW1_009_00060</name>
</gene>
<keyword evidence="4 6" id="KW-0862">Zinc</keyword>
<comment type="similarity">
    <text evidence="2 6">Belongs to the zinc-containing alcohol dehydrogenase family.</text>
</comment>
<evidence type="ECO:0000256" key="4">
    <source>
        <dbReference type="ARBA" id="ARBA00022833"/>
    </source>
</evidence>
<dbReference type="InterPro" id="IPR002328">
    <property type="entry name" value="ADH_Zn_CS"/>
</dbReference>
<dbReference type="PANTHER" id="PTHR43350">
    <property type="entry name" value="NAD-DEPENDENT ALCOHOL DEHYDROGENASE"/>
    <property type="match status" value="1"/>
</dbReference>
<dbReference type="RefSeq" id="WP_052032931.1">
    <property type="nucleotide sequence ID" value="NZ_BAWF01000009.1"/>
</dbReference>
<dbReference type="Gene3D" id="3.90.180.10">
    <property type="entry name" value="Medium-chain alcohol dehydrogenases, catalytic domain"/>
    <property type="match status" value="1"/>
</dbReference>
<keyword evidence="9" id="KW-1185">Reference proteome</keyword>
<evidence type="ECO:0000313" key="9">
    <source>
        <dbReference type="Proteomes" id="UP000019491"/>
    </source>
</evidence>
<dbReference type="InterPro" id="IPR011032">
    <property type="entry name" value="GroES-like_sf"/>
</dbReference>
<evidence type="ECO:0000256" key="3">
    <source>
        <dbReference type="ARBA" id="ARBA00022723"/>
    </source>
</evidence>
<comment type="caution">
    <text evidence="8">The sequence shown here is derived from an EMBL/GenBank/DDBJ whole genome shotgun (WGS) entry which is preliminary data.</text>
</comment>
<keyword evidence="5" id="KW-0560">Oxidoreductase</keyword>
<dbReference type="EMBL" id="BAWF01000009">
    <property type="protein sequence ID" value="GAF43582.1"/>
    <property type="molecule type" value="Genomic_DNA"/>
</dbReference>
<protein>
    <submittedName>
        <fullName evidence="8">Putative aryl-alcohol dehydrogenase</fullName>
    </submittedName>
</protein>
<evidence type="ECO:0000313" key="8">
    <source>
        <dbReference type="EMBL" id="GAF43582.1"/>
    </source>
</evidence>
<reference evidence="8 9" key="1">
    <citation type="submission" date="2014-02" db="EMBL/GenBank/DDBJ databases">
        <title>Whole genome shotgun sequence of Rhodococcus wratislaviensis NBRC 100605.</title>
        <authorList>
            <person name="Hosoyama A."/>
            <person name="Tsuchikane K."/>
            <person name="Yoshida I."/>
            <person name="Ohji S."/>
            <person name="Ichikawa N."/>
            <person name="Yamazoe A."/>
            <person name="Fujita N."/>
        </authorList>
    </citation>
    <scope>NUCLEOTIDE SEQUENCE [LARGE SCALE GENOMIC DNA]</scope>
    <source>
        <strain evidence="8 9">NBRC 100605</strain>
    </source>
</reference>
<dbReference type="GO" id="GO:0016491">
    <property type="term" value="F:oxidoreductase activity"/>
    <property type="evidence" value="ECO:0007669"/>
    <property type="project" value="UniProtKB-KW"/>
</dbReference>
<organism evidence="8 9">
    <name type="scientific">Rhodococcus wratislaviensis NBRC 100605</name>
    <dbReference type="NCBI Taxonomy" id="1219028"/>
    <lineage>
        <taxon>Bacteria</taxon>
        <taxon>Bacillati</taxon>
        <taxon>Actinomycetota</taxon>
        <taxon>Actinomycetes</taxon>
        <taxon>Mycobacteriales</taxon>
        <taxon>Nocardiaceae</taxon>
        <taxon>Rhodococcus</taxon>
    </lineage>
</organism>
<dbReference type="Pfam" id="PF00107">
    <property type="entry name" value="ADH_zinc_N"/>
    <property type="match status" value="1"/>
</dbReference>
<comment type="cofactor">
    <cofactor evidence="1 6">
        <name>Zn(2+)</name>
        <dbReference type="ChEBI" id="CHEBI:29105"/>
    </cofactor>
</comment>
<dbReference type="Gene3D" id="3.40.50.720">
    <property type="entry name" value="NAD(P)-binding Rossmann-like Domain"/>
    <property type="match status" value="1"/>
</dbReference>
<keyword evidence="3 6" id="KW-0479">Metal-binding</keyword>
<dbReference type="GO" id="GO:0008270">
    <property type="term" value="F:zinc ion binding"/>
    <property type="evidence" value="ECO:0007669"/>
    <property type="project" value="InterPro"/>
</dbReference>
<dbReference type="InterPro" id="IPR020843">
    <property type="entry name" value="ER"/>
</dbReference>
<dbReference type="CDD" id="cd08278">
    <property type="entry name" value="benzyl_alcohol_DH"/>
    <property type="match status" value="1"/>
</dbReference>
<dbReference type="InterPro" id="IPR013149">
    <property type="entry name" value="ADH-like_C"/>
</dbReference>
<sequence length="377" mass="38953">MHIRAAVTEAPGRPFVLTDLDLDEPRDNEVLVRLVATGICQTDAHVWRQQIPAPLPIVLGHEGAGVVEKVGDAVEDLHPGDHVVLSYQSCGRCPQCLRGKPAYCDRAVAANFSGARLDGTCGLHRPDGSAVHGHFFGQSSFATHALVTSRNAVKIPDGAPLELVGPLGCGFQTGAGAVLNTFGVAAGDTVAILGVGAVGFGAVMAAAAAGASAIVAVDVNPRRLALAADMGATHIVDAREADVAQEIRRVKSRGVEHVLDTTGRADMLAHAVAALAPLGEVGLVAGGAPDAAITASALGLGLSVRGIVQGDAVPQLFIPQLVQMYQAGRFPIDRLVQHYAFDDIDAAFEAAARGDVVKPVLHIGETDSENRSTTDVR</sequence>
<evidence type="ECO:0000256" key="2">
    <source>
        <dbReference type="ARBA" id="ARBA00008072"/>
    </source>
</evidence>
<dbReference type="Proteomes" id="UP000019491">
    <property type="component" value="Unassembled WGS sequence"/>
</dbReference>
<dbReference type="Pfam" id="PF08240">
    <property type="entry name" value="ADH_N"/>
    <property type="match status" value="1"/>
</dbReference>